<evidence type="ECO:0000259" key="1">
    <source>
        <dbReference type="Pfam" id="PF09458"/>
    </source>
</evidence>
<gene>
    <name evidence="2" type="ORF">B9Z19DRAFT_1077213</name>
</gene>
<sequence length="60" mass="6603">MSTTGSWITQDINSLDFGHTANLRIWVLAENVTPTGLTWRMDSWGDSIFYSAGVSILAVV</sequence>
<reference evidence="2 3" key="1">
    <citation type="submission" date="2017-04" db="EMBL/GenBank/DDBJ databases">
        <title>Draft genome sequence of Tuber borchii Vittad., a whitish edible truffle.</title>
        <authorList>
            <consortium name="DOE Joint Genome Institute"/>
            <person name="Murat C."/>
            <person name="Kuo A."/>
            <person name="Barry K.W."/>
            <person name="Clum A."/>
            <person name="Dockter R.B."/>
            <person name="Fauchery L."/>
            <person name="Iotti M."/>
            <person name="Kohler A."/>
            <person name="Labutti K."/>
            <person name="Lindquist E.A."/>
            <person name="Lipzen A."/>
            <person name="Ohm R.A."/>
            <person name="Wang M."/>
            <person name="Grigoriev I.V."/>
            <person name="Zambonelli A."/>
            <person name="Martin F.M."/>
        </authorList>
    </citation>
    <scope>NUCLEOTIDE SEQUENCE [LARGE SCALE GENOMIC DNA]</scope>
    <source>
        <strain evidence="2 3">Tbo3840</strain>
    </source>
</reference>
<evidence type="ECO:0000313" key="2">
    <source>
        <dbReference type="EMBL" id="PUU81426.1"/>
    </source>
</evidence>
<proteinExistence type="predicted"/>
<accession>A0A2T7A125</accession>
<dbReference type="SUPFAM" id="SSF141086">
    <property type="entry name" value="Agglutinin HPA-like"/>
    <property type="match status" value="1"/>
</dbReference>
<dbReference type="OrthoDB" id="291007at2759"/>
<dbReference type="Pfam" id="PF09458">
    <property type="entry name" value="H_lectin"/>
    <property type="match status" value="1"/>
</dbReference>
<evidence type="ECO:0000313" key="3">
    <source>
        <dbReference type="Proteomes" id="UP000244722"/>
    </source>
</evidence>
<protein>
    <recommendedName>
        <fullName evidence="1">H-type lectin domain-containing protein</fullName>
    </recommendedName>
</protein>
<dbReference type="EMBL" id="NESQ01000045">
    <property type="protein sequence ID" value="PUU81426.1"/>
    <property type="molecule type" value="Genomic_DNA"/>
</dbReference>
<comment type="caution">
    <text evidence="2">The sequence shown here is derived from an EMBL/GenBank/DDBJ whole genome shotgun (WGS) entry which is preliminary data.</text>
</comment>
<organism evidence="2 3">
    <name type="scientific">Tuber borchii</name>
    <name type="common">White truffle</name>
    <dbReference type="NCBI Taxonomy" id="42251"/>
    <lineage>
        <taxon>Eukaryota</taxon>
        <taxon>Fungi</taxon>
        <taxon>Dikarya</taxon>
        <taxon>Ascomycota</taxon>
        <taxon>Pezizomycotina</taxon>
        <taxon>Pezizomycetes</taxon>
        <taxon>Pezizales</taxon>
        <taxon>Tuberaceae</taxon>
        <taxon>Tuber</taxon>
    </lineage>
</organism>
<dbReference type="InterPro" id="IPR019019">
    <property type="entry name" value="H-type_lectin_domain"/>
</dbReference>
<keyword evidence="3" id="KW-1185">Reference proteome</keyword>
<dbReference type="GO" id="GO:0030246">
    <property type="term" value="F:carbohydrate binding"/>
    <property type="evidence" value="ECO:0007669"/>
    <property type="project" value="InterPro"/>
</dbReference>
<dbReference type="Gene3D" id="2.60.40.2080">
    <property type="match status" value="1"/>
</dbReference>
<dbReference type="Proteomes" id="UP000244722">
    <property type="component" value="Unassembled WGS sequence"/>
</dbReference>
<dbReference type="AlphaFoldDB" id="A0A2T7A125"/>
<dbReference type="InterPro" id="IPR037221">
    <property type="entry name" value="H-type_lectin_dom_sf"/>
</dbReference>
<dbReference type="GO" id="GO:0007155">
    <property type="term" value="P:cell adhesion"/>
    <property type="evidence" value="ECO:0007669"/>
    <property type="project" value="InterPro"/>
</dbReference>
<feature type="domain" description="H-type lectin" evidence="1">
    <location>
        <begin position="12"/>
        <end position="59"/>
    </location>
</feature>
<name>A0A2T7A125_TUBBO</name>